<evidence type="ECO:0000313" key="2">
    <source>
        <dbReference type="EMBL" id="GAT30980.1"/>
    </source>
</evidence>
<evidence type="ECO:0000256" key="1">
    <source>
        <dbReference type="SAM" id="MobiDB-lite"/>
    </source>
</evidence>
<accession>A0A146FZA4</accession>
<dbReference type="EMBL" id="BCWF01000036">
    <property type="protein sequence ID" value="GAT30980.1"/>
    <property type="molecule type" value="Genomic_DNA"/>
</dbReference>
<name>A0A146FZA4_ASPKA</name>
<feature type="region of interest" description="Disordered" evidence="1">
    <location>
        <begin position="1"/>
        <end position="28"/>
    </location>
</feature>
<evidence type="ECO:0000313" key="3">
    <source>
        <dbReference type="Proteomes" id="UP000075230"/>
    </source>
</evidence>
<proteinExistence type="predicted"/>
<organism evidence="2 3">
    <name type="scientific">Aspergillus kawachii</name>
    <name type="common">White koji mold</name>
    <name type="synonym">Aspergillus awamori var. kawachi</name>
    <dbReference type="NCBI Taxonomy" id="1069201"/>
    <lineage>
        <taxon>Eukaryota</taxon>
        <taxon>Fungi</taxon>
        <taxon>Dikarya</taxon>
        <taxon>Ascomycota</taxon>
        <taxon>Pezizomycotina</taxon>
        <taxon>Eurotiomycetes</taxon>
        <taxon>Eurotiomycetidae</taxon>
        <taxon>Eurotiales</taxon>
        <taxon>Aspergillaceae</taxon>
        <taxon>Aspergillus</taxon>
        <taxon>Aspergillus subgen. Circumdati</taxon>
    </lineage>
</organism>
<dbReference type="AlphaFoldDB" id="A0A146FZA4"/>
<reference evidence="3" key="2">
    <citation type="submission" date="2016-02" db="EMBL/GenBank/DDBJ databases">
        <title>Genome sequencing of Aspergillus luchuensis NBRC 4314.</title>
        <authorList>
            <person name="Yamada O."/>
        </authorList>
    </citation>
    <scope>NUCLEOTIDE SEQUENCE [LARGE SCALE GENOMIC DNA]</scope>
    <source>
        <strain evidence="3">RIB 2604</strain>
    </source>
</reference>
<dbReference type="Proteomes" id="UP000075230">
    <property type="component" value="Unassembled WGS sequence"/>
</dbReference>
<reference evidence="2 3" key="1">
    <citation type="journal article" date="2016" name="DNA Res.">
        <title>Genome sequence of Aspergillus luchuensis NBRC 4314.</title>
        <authorList>
            <person name="Yamada O."/>
            <person name="Machida M."/>
            <person name="Hosoyama A."/>
            <person name="Goto M."/>
            <person name="Takahashi T."/>
            <person name="Futagami T."/>
            <person name="Yamagata Y."/>
            <person name="Takeuchi M."/>
            <person name="Kobayashi T."/>
            <person name="Koike H."/>
            <person name="Abe K."/>
            <person name="Asai K."/>
            <person name="Arita M."/>
            <person name="Fujita N."/>
            <person name="Fukuda K."/>
            <person name="Higa K."/>
            <person name="Horikawa H."/>
            <person name="Ishikawa T."/>
            <person name="Jinno K."/>
            <person name="Kato Y."/>
            <person name="Kirimura K."/>
            <person name="Mizutani O."/>
            <person name="Nakasone K."/>
            <person name="Sano M."/>
            <person name="Shiraishi Y."/>
            <person name="Tsukahara M."/>
            <person name="Gomi K."/>
        </authorList>
    </citation>
    <scope>NUCLEOTIDE SEQUENCE [LARGE SCALE GENOMIC DNA]</scope>
    <source>
        <strain evidence="2 3">RIB 2604</strain>
    </source>
</reference>
<sequence length="58" mass="6106">MSPLSAINNPEDPLAEQEKPINLRSTTENEDPFIMVAETISLGILSLPSAVASLGLVA</sequence>
<gene>
    <name evidence="2" type="ORF">RIB2604_03701900</name>
</gene>
<protein>
    <submittedName>
        <fullName evidence="2">Amino acid transporter</fullName>
    </submittedName>
</protein>
<comment type="caution">
    <text evidence="2">The sequence shown here is derived from an EMBL/GenBank/DDBJ whole genome shotgun (WGS) entry which is preliminary data.</text>
</comment>